<dbReference type="RefSeq" id="WP_380595330.1">
    <property type="nucleotide sequence ID" value="NZ_JBHSDU010000002.1"/>
</dbReference>
<evidence type="ECO:0000256" key="2">
    <source>
        <dbReference type="ARBA" id="ARBA00005908"/>
    </source>
</evidence>
<evidence type="ECO:0000256" key="5">
    <source>
        <dbReference type="ARBA" id="ARBA00022500"/>
    </source>
</evidence>
<dbReference type="Gene3D" id="1.10.287.500">
    <property type="entry name" value="Helix hairpin bin"/>
    <property type="match status" value="1"/>
</dbReference>
<keyword evidence="4 10" id="KW-0963">Cytoplasm</keyword>
<evidence type="ECO:0000313" key="13">
    <source>
        <dbReference type="Proteomes" id="UP001595904"/>
    </source>
</evidence>
<dbReference type="SUPFAM" id="SSF75708">
    <property type="entry name" value="Chemotaxis phosphatase CheZ"/>
    <property type="match status" value="1"/>
</dbReference>
<comment type="caution">
    <text evidence="12">The sequence shown here is derived from an EMBL/GenBank/DDBJ whole genome shotgun (WGS) entry which is preliminary data.</text>
</comment>
<organism evidence="12 13">
    <name type="scientific">Steroidobacter flavus</name>
    <dbReference type="NCBI Taxonomy" id="1842136"/>
    <lineage>
        <taxon>Bacteria</taxon>
        <taxon>Pseudomonadati</taxon>
        <taxon>Pseudomonadota</taxon>
        <taxon>Gammaproteobacteria</taxon>
        <taxon>Steroidobacterales</taxon>
        <taxon>Steroidobacteraceae</taxon>
        <taxon>Steroidobacter</taxon>
    </lineage>
</organism>
<evidence type="ECO:0000256" key="8">
    <source>
        <dbReference type="ARBA" id="ARBA00022912"/>
    </source>
</evidence>
<keyword evidence="13" id="KW-1185">Reference proteome</keyword>
<dbReference type="Pfam" id="PF04344">
    <property type="entry name" value="CheZ"/>
    <property type="match status" value="1"/>
</dbReference>
<comment type="subunit">
    <text evidence="10">Homodimer.</text>
</comment>
<evidence type="ECO:0000313" key="12">
    <source>
        <dbReference type="EMBL" id="MFC4308271.1"/>
    </source>
</evidence>
<feature type="region of interest" description="Disordered" evidence="11">
    <location>
        <begin position="204"/>
        <end position="243"/>
    </location>
</feature>
<evidence type="ECO:0000256" key="11">
    <source>
        <dbReference type="SAM" id="MobiDB-lite"/>
    </source>
</evidence>
<evidence type="ECO:0000256" key="6">
    <source>
        <dbReference type="ARBA" id="ARBA00022779"/>
    </source>
</evidence>
<keyword evidence="5 10" id="KW-0145">Chemotaxis</keyword>
<comment type="similarity">
    <text evidence="2 10">Belongs to the CheZ family.</text>
</comment>
<proteinExistence type="inferred from homology"/>
<reference evidence="13" key="1">
    <citation type="journal article" date="2019" name="Int. J. Syst. Evol. Microbiol.">
        <title>The Global Catalogue of Microorganisms (GCM) 10K type strain sequencing project: providing services to taxonomists for standard genome sequencing and annotation.</title>
        <authorList>
            <consortium name="The Broad Institute Genomics Platform"/>
            <consortium name="The Broad Institute Genome Sequencing Center for Infectious Disease"/>
            <person name="Wu L."/>
            <person name="Ma J."/>
        </authorList>
    </citation>
    <scope>NUCLEOTIDE SEQUENCE [LARGE SCALE GENOMIC DNA]</scope>
    <source>
        <strain evidence="13">CGMCC 1.10759</strain>
    </source>
</reference>
<keyword evidence="7 10" id="KW-0378">Hydrolase</keyword>
<gene>
    <name evidence="12" type="ORF">ACFPN2_04180</name>
</gene>
<dbReference type="EC" id="3.1.3.-" evidence="10"/>
<dbReference type="Proteomes" id="UP001595904">
    <property type="component" value="Unassembled WGS sequence"/>
</dbReference>
<evidence type="ECO:0000256" key="4">
    <source>
        <dbReference type="ARBA" id="ARBA00022490"/>
    </source>
</evidence>
<evidence type="ECO:0000256" key="7">
    <source>
        <dbReference type="ARBA" id="ARBA00022801"/>
    </source>
</evidence>
<keyword evidence="6 10" id="KW-0283">Flagellar rotation</keyword>
<protein>
    <recommendedName>
        <fullName evidence="3 10">Protein phosphatase CheZ</fullName>
        <ecNumber evidence="10">3.1.3.-</ecNumber>
    </recommendedName>
    <alternativeName>
        <fullName evidence="9 10">Chemotaxis protein CheZ</fullName>
    </alternativeName>
</protein>
<evidence type="ECO:0000256" key="1">
    <source>
        <dbReference type="ARBA" id="ARBA00004496"/>
    </source>
</evidence>
<dbReference type="PANTHER" id="PTHR43693">
    <property type="entry name" value="PROTEIN PHOSPHATASE CHEZ"/>
    <property type="match status" value="1"/>
</dbReference>
<dbReference type="PIRSF" id="PIRSF002884">
    <property type="entry name" value="CheZ"/>
    <property type="match status" value="1"/>
</dbReference>
<dbReference type="InterPro" id="IPR050992">
    <property type="entry name" value="CheZ_family_phosphatases"/>
</dbReference>
<keyword evidence="8 10" id="KW-0904">Protein phosphatase</keyword>
<dbReference type="PANTHER" id="PTHR43693:SF1">
    <property type="entry name" value="PROTEIN PHOSPHATASE CHEZ"/>
    <property type="match status" value="1"/>
</dbReference>
<dbReference type="EMBL" id="JBHSDU010000002">
    <property type="protein sequence ID" value="MFC4308271.1"/>
    <property type="molecule type" value="Genomic_DNA"/>
</dbReference>
<comment type="subcellular location">
    <subcellularLocation>
        <location evidence="1 10">Cytoplasm</location>
    </subcellularLocation>
</comment>
<evidence type="ECO:0000256" key="3">
    <source>
        <dbReference type="ARBA" id="ARBA00018484"/>
    </source>
</evidence>
<dbReference type="InterPro" id="IPR007439">
    <property type="entry name" value="Chemotax_Pase_CheZ"/>
</dbReference>
<comment type="function">
    <text evidence="10">Plays an important role in bacterial chemotaxis signal transduction pathway by accelerating the dephosphorylation of phosphorylated CheY (CheY-P).</text>
</comment>
<evidence type="ECO:0000256" key="10">
    <source>
        <dbReference type="PIRNR" id="PIRNR002884"/>
    </source>
</evidence>
<accession>A0ABV8SLL6</accession>
<sequence length="251" mass="27258">MTSGIEALRKDYGSSIATLAGALAAGDEHLFLSELDLLVHKRERTLFSELRKLTGDLQSALDRFSVDSRLVDLAEKEVPDARARLDHVLKMTDEAAHRTMDLVEQCGPLADRTSRSAGDINEMWTKFRARKIEIDEFRAMIQKMDAFLAASRTDMDKVRGNLTEVLMAQGYQDLSGQIIRGVMKLVSELETALVDLVRLSRTGPGALPVEKPAAPSDGMSRGFGPAVPGVDNGPSASSQDDVDSLLAGLGM</sequence>
<dbReference type="GO" id="GO:0016787">
    <property type="term" value="F:hydrolase activity"/>
    <property type="evidence" value="ECO:0007669"/>
    <property type="project" value="UniProtKB-KW"/>
</dbReference>
<name>A0ABV8SLL6_9GAMM</name>
<evidence type="ECO:0000256" key="9">
    <source>
        <dbReference type="ARBA" id="ARBA00029599"/>
    </source>
</evidence>